<dbReference type="Gene3D" id="3.90.550.10">
    <property type="entry name" value="Spore Coat Polysaccharide Biosynthesis Protein SpsA, Chain A"/>
    <property type="match status" value="1"/>
</dbReference>
<evidence type="ECO:0000313" key="12">
    <source>
        <dbReference type="Proteomes" id="UP001589896"/>
    </source>
</evidence>
<keyword evidence="8" id="KW-0479">Metal-binding</keyword>
<evidence type="ECO:0000256" key="8">
    <source>
        <dbReference type="ARBA" id="ARBA00022723"/>
    </source>
</evidence>
<dbReference type="SFLD" id="SFLDS00003">
    <property type="entry name" value="Haloacid_Dehalogenase"/>
    <property type="match status" value="1"/>
</dbReference>
<evidence type="ECO:0000256" key="5">
    <source>
        <dbReference type="ARBA" id="ARBA00010726"/>
    </source>
</evidence>
<evidence type="ECO:0000256" key="2">
    <source>
        <dbReference type="ARBA" id="ARBA00001946"/>
    </source>
</evidence>
<dbReference type="GO" id="GO:0016779">
    <property type="term" value="F:nucleotidyltransferase activity"/>
    <property type="evidence" value="ECO:0007669"/>
    <property type="project" value="UniProtKB-KW"/>
</dbReference>
<keyword evidence="10" id="KW-0460">Magnesium</keyword>
<organism evidence="11 12">
    <name type="scientific">Lysobacter korlensis</name>
    <dbReference type="NCBI Taxonomy" id="553636"/>
    <lineage>
        <taxon>Bacteria</taxon>
        <taxon>Pseudomonadati</taxon>
        <taxon>Pseudomonadota</taxon>
        <taxon>Gammaproteobacteria</taxon>
        <taxon>Lysobacterales</taxon>
        <taxon>Lysobacteraceae</taxon>
        <taxon>Lysobacter</taxon>
    </lineage>
</organism>
<dbReference type="Pfam" id="PF02348">
    <property type="entry name" value="CTP_transf_3"/>
    <property type="match status" value="1"/>
</dbReference>
<comment type="similarity">
    <text evidence="4">Belongs to the KdsC family.</text>
</comment>
<dbReference type="Proteomes" id="UP001589896">
    <property type="component" value="Unassembled WGS sequence"/>
</dbReference>
<protein>
    <recommendedName>
        <fullName evidence="7">N-acylneuraminate cytidylyltransferase</fullName>
        <ecNumber evidence="7">2.7.7.43</ecNumber>
    </recommendedName>
</protein>
<comment type="catalytic activity">
    <reaction evidence="1">
        <text>an N-acylneuraminate + CTP = a CMP-N-acyl-beta-neuraminate + diphosphate</text>
        <dbReference type="Rhea" id="RHEA:11344"/>
        <dbReference type="ChEBI" id="CHEBI:33019"/>
        <dbReference type="ChEBI" id="CHEBI:37563"/>
        <dbReference type="ChEBI" id="CHEBI:60073"/>
        <dbReference type="ChEBI" id="CHEBI:68671"/>
        <dbReference type="EC" id="2.7.7.43"/>
    </reaction>
</comment>
<dbReference type="InterPro" id="IPR003329">
    <property type="entry name" value="Cytidylyl_trans"/>
</dbReference>
<evidence type="ECO:0000256" key="6">
    <source>
        <dbReference type="ARBA" id="ARBA00011881"/>
    </source>
</evidence>
<dbReference type="InterPro" id="IPR029044">
    <property type="entry name" value="Nucleotide-diphossugar_trans"/>
</dbReference>
<dbReference type="PANTHER" id="PTHR21485:SF3">
    <property type="entry name" value="N-ACYLNEURAMINATE CYTIDYLYLTRANSFERASE"/>
    <property type="match status" value="1"/>
</dbReference>
<keyword evidence="11" id="KW-0808">Transferase</keyword>
<dbReference type="InterPro" id="IPR023214">
    <property type="entry name" value="HAD_sf"/>
</dbReference>
<dbReference type="PANTHER" id="PTHR21485">
    <property type="entry name" value="HAD SUPERFAMILY MEMBERS CMAS AND KDSC"/>
    <property type="match status" value="1"/>
</dbReference>
<comment type="subunit">
    <text evidence="6">Homotetramer.</text>
</comment>
<evidence type="ECO:0000256" key="4">
    <source>
        <dbReference type="ARBA" id="ARBA00005893"/>
    </source>
</evidence>
<dbReference type="SFLD" id="SFLDG01136">
    <property type="entry name" value="C1.6:_Phosphoserine_Phosphatas"/>
    <property type="match status" value="1"/>
</dbReference>
<keyword evidence="11" id="KW-0548">Nucleotidyltransferase</keyword>
<evidence type="ECO:0000256" key="1">
    <source>
        <dbReference type="ARBA" id="ARBA00001862"/>
    </source>
</evidence>
<evidence type="ECO:0000256" key="7">
    <source>
        <dbReference type="ARBA" id="ARBA00012491"/>
    </source>
</evidence>
<evidence type="ECO:0000256" key="3">
    <source>
        <dbReference type="ARBA" id="ARBA00005141"/>
    </source>
</evidence>
<dbReference type="CDD" id="cd02513">
    <property type="entry name" value="CMP-NeuAc_Synthase"/>
    <property type="match status" value="1"/>
</dbReference>
<evidence type="ECO:0000313" key="11">
    <source>
        <dbReference type="EMBL" id="MFC0682053.1"/>
    </source>
</evidence>
<comment type="caution">
    <text evidence="11">The sequence shown here is derived from an EMBL/GenBank/DDBJ whole genome shotgun (WGS) entry which is preliminary data.</text>
</comment>
<dbReference type="InterPro" id="IPR050793">
    <property type="entry name" value="CMP-NeuNAc_synthase"/>
</dbReference>
<dbReference type="SUPFAM" id="SSF53448">
    <property type="entry name" value="Nucleotide-diphospho-sugar transferases"/>
    <property type="match status" value="1"/>
</dbReference>
<sequence>MRTWSSPQAELLPEGTVVAIIPARGGSKGVPGKNVARVGGVPLVARAVAAALDAGIRQVVVSTDDDSITAAAEEAGARVVMRPAELAGDTASSESALLHVLDQLEAEDGSPRVVAFLQATSPFIEAASLRSAVDRVLSGDEDVVFSAFQTYAFLWRETGAGAEGVNHDAGHRPRRQDREPHFQETGAFYVMRADGFRSAQHRFFGRVGIEQVPEALAIEIDDPVELERARALALADGARPAVGAVDADALVMDFDGVHTDDLVFVSTDGDEAVRVSRSDGLGLGMLREAGLPMLILSKERNPVVSARGRKLRIEVRQGVDDKLPALEKWAAEHGIPLSRVVFIGNDINDLACLGAVGWPIVVPEAPQGVRASARIVLTQRGGHGALRELADLILAARRELP</sequence>
<dbReference type="RefSeq" id="WP_386675711.1">
    <property type="nucleotide sequence ID" value="NZ_JBHLTG010000010.1"/>
</dbReference>
<proteinExistence type="inferred from homology"/>
<evidence type="ECO:0000256" key="10">
    <source>
        <dbReference type="ARBA" id="ARBA00022842"/>
    </source>
</evidence>
<accession>A0ABV6RYJ1</accession>
<dbReference type="SUPFAM" id="SSF56784">
    <property type="entry name" value="HAD-like"/>
    <property type="match status" value="1"/>
</dbReference>
<name>A0ABV6RYJ1_9GAMM</name>
<gene>
    <name evidence="11" type="ORF">ACFFGH_29830</name>
</gene>
<dbReference type="EC" id="2.7.7.43" evidence="7"/>
<dbReference type="Pfam" id="PF08282">
    <property type="entry name" value="Hydrolase_3"/>
    <property type="match status" value="1"/>
</dbReference>
<keyword evidence="9" id="KW-0378">Hydrolase</keyword>
<dbReference type="EMBL" id="JBHLTG010000010">
    <property type="protein sequence ID" value="MFC0682053.1"/>
    <property type="molecule type" value="Genomic_DNA"/>
</dbReference>
<keyword evidence="12" id="KW-1185">Reference proteome</keyword>
<comment type="pathway">
    <text evidence="3">Amino-sugar metabolism; N-acetylneuraminate metabolism.</text>
</comment>
<dbReference type="InterPro" id="IPR010023">
    <property type="entry name" value="KdsC_fam"/>
</dbReference>
<dbReference type="InterPro" id="IPR036412">
    <property type="entry name" value="HAD-like_sf"/>
</dbReference>
<comment type="similarity">
    <text evidence="5">Belongs to the CMP-NeuNAc synthase family.</text>
</comment>
<dbReference type="SFLD" id="SFLDG01138">
    <property type="entry name" value="C1.6.2:_Deoxy-d-mannose-octulo"/>
    <property type="match status" value="1"/>
</dbReference>
<dbReference type="Gene3D" id="3.40.50.1000">
    <property type="entry name" value="HAD superfamily/HAD-like"/>
    <property type="match status" value="1"/>
</dbReference>
<reference evidence="11 12" key="1">
    <citation type="submission" date="2024-09" db="EMBL/GenBank/DDBJ databases">
        <authorList>
            <person name="Sun Q."/>
            <person name="Mori K."/>
        </authorList>
    </citation>
    <scope>NUCLEOTIDE SEQUENCE [LARGE SCALE GENOMIC DNA]</scope>
    <source>
        <strain evidence="11 12">KCTC 23076</strain>
    </source>
</reference>
<evidence type="ECO:0000256" key="9">
    <source>
        <dbReference type="ARBA" id="ARBA00022801"/>
    </source>
</evidence>
<comment type="cofactor">
    <cofactor evidence="2">
        <name>Mg(2+)</name>
        <dbReference type="ChEBI" id="CHEBI:18420"/>
    </cofactor>
</comment>